<dbReference type="SUPFAM" id="SSF52540">
    <property type="entry name" value="P-loop containing nucleoside triphosphate hydrolases"/>
    <property type="match status" value="2"/>
</dbReference>
<dbReference type="InterPro" id="IPR003960">
    <property type="entry name" value="ATPase_AAA_CS"/>
</dbReference>
<evidence type="ECO:0000313" key="6">
    <source>
        <dbReference type="Proteomes" id="UP000241462"/>
    </source>
</evidence>
<evidence type="ECO:0000313" key="5">
    <source>
        <dbReference type="EMBL" id="PSS00621.1"/>
    </source>
</evidence>
<keyword evidence="1" id="KW-0547">Nucleotide-binding</keyword>
<keyword evidence="2" id="KW-0067">ATP-binding</keyword>
<dbReference type="SMART" id="SM00382">
    <property type="entry name" value="AAA"/>
    <property type="match status" value="2"/>
</dbReference>
<name>A0A2T3AJ88_9PEZI</name>
<evidence type="ECO:0000256" key="1">
    <source>
        <dbReference type="ARBA" id="ARBA00022741"/>
    </source>
</evidence>
<dbReference type="Gene3D" id="1.10.8.60">
    <property type="match status" value="2"/>
</dbReference>
<keyword evidence="6" id="KW-1185">Reference proteome</keyword>
<dbReference type="InterPro" id="IPR050168">
    <property type="entry name" value="AAA_ATPase_domain"/>
</dbReference>
<proteinExistence type="predicted"/>
<organism evidence="5 6">
    <name type="scientific">Coniella lustricola</name>
    <dbReference type="NCBI Taxonomy" id="2025994"/>
    <lineage>
        <taxon>Eukaryota</taxon>
        <taxon>Fungi</taxon>
        <taxon>Dikarya</taxon>
        <taxon>Ascomycota</taxon>
        <taxon>Pezizomycotina</taxon>
        <taxon>Sordariomycetes</taxon>
        <taxon>Sordariomycetidae</taxon>
        <taxon>Diaporthales</taxon>
        <taxon>Schizoparmaceae</taxon>
        <taxon>Coniella</taxon>
    </lineage>
</organism>
<protein>
    <submittedName>
        <fullName evidence="5">P-loop containing nucleoside triphosphate hydrolase protein</fullName>
    </submittedName>
</protein>
<dbReference type="GO" id="GO:0016887">
    <property type="term" value="F:ATP hydrolysis activity"/>
    <property type="evidence" value="ECO:0007669"/>
    <property type="project" value="InterPro"/>
</dbReference>
<dbReference type="AlphaFoldDB" id="A0A2T3AJ88"/>
<evidence type="ECO:0000256" key="3">
    <source>
        <dbReference type="ARBA" id="ARBA00023054"/>
    </source>
</evidence>
<dbReference type="FunFam" id="3.40.50.300:FF:001025">
    <property type="entry name" value="ATPase family, AAA domain-containing 2B"/>
    <property type="match status" value="1"/>
</dbReference>
<dbReference type="InterPro" id="IPR003593">
    <property type="entry name" value="AAA+_ATPase"/>
</dbReference>
<dbReference type="Gene3D" id="3.40.50.300">
    <property type="entry name" value="P-loop containing nucleotide triphosphate hydrolases"/>
    <property type="match status" value="2"/>
</dbReference>
<gene>
    <name evidence="5" type="ORF">BD289DRAFT_458430</name>
</gene>
<dbReference type="STRING" id="2025994.A0A2T3AJ88"/>
<dbReference type="PANTHER" id="PTHR23077:SF27">
    <property type="entry name" value="ATPASE FAMILY GENE 2 PROTEIN HOMOLOG A"/>
    <property type="match status" value="1"/>
</dbReference>
<dbReference type="InParanoid" id="A0A2T3AJ88"/>
<feature type="domain" description="AAA+ ATPase" evidence="4">
    <location>
        <begin position="243"/>
        <end position="375"/>
    </location>
</feature>
<dbReference type="Proteomes" id="UP000241462">
    <property type="component" value="Unassembled WGS sequence"/>
</dbReference>
<dbReference type="InterPro" id="IPR003959">
    <property type="entry name" value="ATPase_AAA_core"/>
</dbReference>
<dbReference type="PROSITE" id="PS00674">
    <property type="entry name" value="AAA"/>
    <property type="match status" value="1"/>
</dbReference>
<dbReference type="EMBL" id="KZ678382">
    <property type="protein sequence ID" value="PSS00621.1"/>
    <property type="molecule type" value="Genomic_DNA"/>
</dbReference>
<dbReference type="GO" id="GO:0005737">
    <property type="term" value="C:cytoplasm"/>
    <property type="evidence" value="ECO:0007669"/>
    <property type="project" value="TreeGrafter"/>
</dbReference>
<accession>A0A2T3AJ88</accession>
<dbReference type="InterPro" id="IPR027417">
    <property type="entry name" value="P-loop_NTPase"/>
</dbReference>
<dbReference type="PANTHER" id="PTHR23077">
    <property type="entry name" value="AAA-FAMILY ATPASE"/>
    <property type="match status" value="1"/>
</dbReference>
<sequence>MKFIEVKVRPIPTSSSDKGADKSLKGASRIYVNKEVLYELAGTALENGKPCAVEKTLPDGQVTRREGSLWTAADPKLSRAVAQMSKAFQDACEFKLGDQVKVIYSGEKTVPGAEDVLLEDITADQPSIRGEDLLFWARSVKGHLIGLDDVFPGLVLKRIFADQIYRNFKVISVNGSNTVNARFNPETTNVRIQSGGEAGIANEPARPSRLRLDNIPGLEHQIQELNRLFRLWTGQLRSPATPKSCGLVIHGGHGTGKTLLLNHISKTGWGTVHRIQPSDKLSSVLDTFQRARENQPSIIVMDRFEQLIDKERSNRNAVIQAVGDFLDKLVDDATAKSERPKILVIAACLDYLTDLPTDLTDIGRFEKHINVPLPDLSRRKAILSSFDLPLPPESKDEILTRLTERTHAYNGKDLARLVGEASELWEAKLGELEDAESAITPEDEYISEKILLQAMQTIRPSAMHDINLKPPPVHWDDIGGQDEVKKSLQEAIALATVPKDRLLRYTPNPPKGFLLYGPPGCSKTMAAQALATEADLNFFAVKGAELLNMYVGESERQIRQLFQRAREAAPSIIFFDEIDSIGGQRSGFGSSGGASSSSGGGSGLNVLTTLLNEMQGFEQTQGVLVLAATNRPQALDPALLRPGRFDKLIYVKPPDEGARTAIFRKFVATRNAAADVDVDELAEETEGFSGAEIARICSDAGLNAWWRDSKSEEGQGITMEDLMKEIRIAPRMITREMLDAYEAWAKKFLKGSI</sequence>
<keyword evidence="5" id="KW-0378">Hydrolase</keyword>
<feature type="domain" description="AAA+ ATPase" evidence="4">
    <location>
        <begin position="509"/>
        <end position="655"/>
    </location>
</feature>
<evidence type="ECO:0000259" key="4">
    <source>
        <dbReference type="SMART" id="SM00382"/>
    </source>
</evidence>
<reference evidence="5 6" key="1">
    <citation type="journal article" date="2018" name="Mycol. Prog.">
        <title>Coniella lustricola, a new species from submerged detritus.</title>
        <authorList>
            <person name="Raudabaugh D.B."/>
            <person name="Iturriaga T."/>
            <person name="Carver A."/>
            <person name="Mondo S."/>
            <person name="Pangilinan J."/>
            <person name="Lipzen A."/>
            <person name="He G."/>
            <person name="Amirebrahimi M."/>
            <person name="Grigoriev I.V."/>
            <person name="Miller A.N."/>
        </authorList>
    </citation>
    <scope>NUCLEOTIDE SEQUENCE [LARGE SCALE GENOMIC DNA]</scope>
    <source>
        <strain evidence="5 6">B22-T-1</strain>
    </source>
</reference>
<dbReference type="OrthoDB" id="27435at2759"/>
<keyword evidence="3" id="KW-0175">Coiled coil</keyword>
<evidence type="ECO:0000256" key="2">
    <source>
        <dbReference type="ARBA" id="ARBA00022840"/>
    </source>
</evidence>
<dbReference type="Pfam" id="PF17862">
    <property type="entry name" value="AAA_lid_3"/>
    <property type="match status" value="1"/>
</dbReference>
<dbReference type="InterPro" id="IPR041569">
    <property type="entry name" value="AAA_lid_3"/>
</dbReference>
<dbReference type="Pfam" id="PF00004">
    <property type="entry name" value="AAA"/>
    <property type="match status" value="2"/>
</dbReference>
<dbReference type="GO" id="GO:0005524">
    <property type="term" value="F:ATP binding"/>
    <property type="evidence" value="ECO:0007669"/>
    <property type="project" value="UniProtKB-KW"/>
</dbReference>